<comment type="caution">
    <text evidence="2">The sequence shown here is derived from an EMBL/GenBank/DDBJ whole genome shotgun (WGS) entry which is preliminary data.</text>
</comment>
<dbReference type="InterPro" id="IPR022087">
    <property type="entry name" value="DA1-like_dom"/>
</dbReference>
<evidence type="ECO:0000313" key="3">
    <source>
        <dbReference type="Proteomes" id="UP000740727"/>
    </source>
</evidence>
<reference evidence="2" key="1">
    <citation type="submission" date="2018-10" db="EMBL/GenBank/DDBJ databases">
        <title>Iterative Subtractive Binning of Freshwater Chronoseries Metagenomes Recovers Nearly Complete Genomes from over Four Hundred Novel Species.</title>
        <authorList>
            <person name="Rodriguez-R L.M."/>
            <person name="Tsementzi D."/>
            <person name="Luo C."/>
            <person name="Konstantinidis K.T."/>
        </authorList>
    </citation>
    <scope>NUCLEOTIDE SEQUENCE</scope>
    <source>
        <strain evidence="2">WB5_2A_028</strain>
    </source>
</reference>
<evidence type="ECO:0000259" key="1">
    <source>
        <dbReference type="Pfam" id="PF12315"/>
    </source>
</evidence>
<sequence>MITNHCNCGNIGIGIHPYWGEILCEYHLLHSSCFSCDLPAAEDFQLQSDGQKKLALCKRCLVSAIEDTKEANQISRDIVAKLSGKEFTFPGRTPLVHLSTDLGDNHNVIGSARYSFHPRSGGRTRAVFNQITVLYGVARSHFIEICAHELAHVWLGQRGYHYLPTSIEEGFCDLVAYSVLDATDDLDEVGSYRLHTLLMSTEAESSVGFQQLWTHYAQGGLVRLVANLPTIAR</sequence>
<dbReference type="Pfam" id="PF12315">
    <property type="entry name" value="DA1-like"/>
    <property type="match status" value="1"/>
</dbReference>
<dbReference type="Proteomes" id="UP000740727">
    <property type="component" value="Unassembled WGS sequence"/>
</dbReference>
<feature type="domain" description="Protein DA1-like" evidence="1">
    <location>
        <begin position="125"/>
        <end position="183"/>
    </location>
</feature>
<organism evidence="2 3">
    <name type="scientific">Candidatus Fonsibacter lacus</name>
    <dbReference type="NCBI Taxonomy" id="2576439"/>
    <lineage>
        <taxon>Bacteria</taxon>
        <taxon>Pseudomonadati</taxon>
        <taxon>Pseudomonadota</taxon>
        <taxon>Alphaproteobacteria</taxon>
        <taxon>Candidatus Pelagibacterales</taxon>
        <taxon>Candidatus Pelagibacterales incertae sedis</taxon>
        <taxon>Candidatus Fonsibacter</taxon>
    </lineage>
</organism>
<gene>
    <name evidence="2" type="ORF">EBT44_06615</name>
</gene>
<dbReference type="PANTHER" id="PTHR24209:SF7">
    <property type="entry name" value="PROTEIN DA1-RELATED 2"/>
    <property type="match status" value="1"/>
</dbReference>
<accession>A0A965GF49</accession>
<name>A0A965GF49_9PROT</name>
<evidence type="ECO:0000313" key="2">
    <source>
        <dbReference type="EMBL" id="NBR94477.1"/>
    </source>
</evidence>
<protein>
    <submittedName>
        <fullName evidence="2">Protein DA1</fullName>
    </submittedName>
</protein>
<dbReference type="AlphaFoldDB" id="A0A965GF49"/>
<proteinExistence type="predicted"/>
<dbReference type="PANTHER" id="PTHR24209">
    <property type="entry name" value="PROTEIN DA1-RELATED 2"/>
    <property type="match status" value="1"/>
</dbReference>
<dbReference type="InterPro" id="IPR045218">
    <property type="entry name" value="DA1-like"/>
</dbReference>
<dbReference type="EMBL" id="RFXN01000158">
    <property type="protein sequence ID" value="NBR94477.1"/>
    <property type="molecule type" value="Genomic_DNA"/>
</dbReference>